<dbReference type="SUPFAM" id="SSF50129">
    <property type="entry name" value="GroES-like"/>
    <property type="match status" value="1"/>
</dbReference>
<reference evidence="7 8" key="1">
    <citation type="submission" date="2018-02" db="EMBL/GenBank/DDBJ databases">
        <title>The genomes of Aspergillus section Nigri reveals drivers in fungal speciation.</title>
        <authorList>
            <consortium name="DOE Joint Genome Institute"/>
            <person name="Vesth T.C."/>
            <person name="Nybo J."/>
            <person name="Theobald S."/>
            <person name="Brandl J."/>
            <person name="Frisvad J.C."/>
            <person name="Nielsen K.F."/>
            <person name="Lyhne E.K."/>
            <person name="Kogle M.E."/>
            <person name="Kuo A."/>
            <person name="Riley R."/>
            <person name="Clum A."/>
            <person name="Nolan M."/>
            <person name="Lipzen A."/>
            <person name="Salamov A."/>
            <person name="Henrissat B."/>
            <person name="Wiebenga A."/>
            <person name="De vries R.P."/>
            <person name="Grigoriev I.V."/>
            <person name="Mortensen U.H."/>
            <person name="Andersen M.R."/>
            <person name="Baker S.E."/>
        </authorList>
    </citation>
    <scope>NUCLEOTIDE SEQUENCE [LARGE SCALE GENOMIC DNA]</scope>
    <source>
        <strain evidence="7 8">CBS 114.51</strain>
    </source>
</reference>
<keyword evidence="3" id="KW-0521">NADP</keyword>
<dbReference type="GeneID" id="37170826"/>
<dbReference type="InterPro" id="IPR013154">
    <property type="entry name" value="ADH-like_N"/>
</dbReference>
<dbReference type="SUPFAM" id="SSF51735">
    <property type="entry name" value="NAD(P)-binding Rossmann-fold domains"/>
    <property type="match status" value="1"/>
</dbReference>
<dbReference type="InterPro" id="IPR020843">
    <property type="entry name" value="ER"/>
</dbReference>
<comment type="similarity">
    <text evidence="1">Belongs to the zinc-containing alcohol dehydrogenase family.</text>
</comment>
<dbReference type="CDD" id="cd08249">
    <property type="entry name" value="enoyl_reductase_like"/>
    <property type="match status" value="1"/>
</dbReference>
<dbReference type="GO" id="GO:0000166">
    <property type="term" value="F:nucleotide binding"/>
    <property type="evidence" value="ECO:0007669"/>
    <property type="project" value="UniProtKB-KW"/>
</dbReference>
<dbReference type="Gene3D" id="3.90.180.10">
    <property type="entry name" value="Medium-chain alcohol dehydrogenases, catalytic domain"/>
    <property type="match status" value="1"/>
</dbReference>
<feature type="region of interest" description="Disordered" evidence="5">
    <location>
        <begin position="14"/>
        <end position="33"/>
    </location>
</feature>
<evidence type="ECO:0000256" key="5">
    <source>
        <dbReference type="SAM" id="MobiDB-lite"/>
    </source>
</evidence>
<keyword evidence="4" id="KW-0560">Oxidoreductase</keyword>
<keyword evidence="2" id="KW-0547">Nucleotide-binding</keyword>
<dbReference type="PANTHER" id="PTHR45348:SF1">
    <property type="entry name" value="TRANS-ENOYL REDUCTASE STHE"/>
    <property type="match status" value="1"/>
</dbReference>
<evidence type="ECO:0000256" key="4">
    <source>
        <dbReference type="ARBA" id="ARBA00023002"/>
    </source>
</evidence>
<dbReference type="GO" id="GO:0016651">
    <property type="term" value="F:oxidoreductase activity, acting on NAD(P)H"/>
    <property type="evidence" value="ECO:0007669"/>
    <property type="project" value="InterPro"/>
</dbReference>
<dbReference type="Gene3D" id="3.40.50.720">
    <property type="entry name" value="NAD(P)-binding Rossmann-like Domain"/>
    <property type="match status" value="1"/>
</dbReference>
<proteinExistence type="inferred from homology"/>
<name>A0A8T8WMS1_ASPJA</name>
<dbReference type="OrthoDB" id="48317at2759"/>
<dbReference type="RefSeq" id="XP_025522603.1">
    <property type="nucleotide sequence ID" value="XM_025667134.1"/>
</dbReference>
<dbReference type="AlphaFoldDB" id="A0A8T8WMS1"/>
<feature type="domain" description="Enoyl reductase (ER)" evidence="6">
    <location>
        <begin position="19"/>
        <end position="367"/>
    </location>
</feature>
<evidence type="ECO:0000313" key="8">
    <source>
        <dbReference type="Proteomes" id="UP000249497"/>
    </source>
</evidence>
<dbReference type="InterPro" id="IPR047122">
    <property type="entry name" value="Trans-enoyl_RdTase-like"/>
</dbReference>
<sequence>MFLLPPYQIALVQAEPSSSSASTPALTTTKATPQPAGPYDILIRVTVVALNPTDYKMPLHHPTPGATMGCDFVGTVMTAATASTWDGEALPQPGTRVCGAVHGSNPGNPDIGAFAEYLVADARLVLRVPVAWSDLEAAALGGIGWGTLGLAFYDTLRLEGRPSAPVCPKADGGRVPVLVYGGATATGTMACQLLSLSGYSPIATASPASSQLVQSYAAASTVPYTASDCVARIRKETNASLRHALDCITSPESAAICCEAMCRAGGRYASLEFCPEEWRKRKVVQMEMVLGYEMFGREVMLDGVYHRHKDVRKLELSTGWCREVQVLVNQGLIRSHPVREVEGSWEGIVKGLQMMRKGEVRGEKLVVHLSY</sequence>
<dbReference type="Proteomes" id="UP000249497">
    <property type="component" value="Unassembled WGS sequence"/>
</dbReference>
<evidence type="ECO:0000256" key="2">
    <source>
        <dbReference type="ARBA" id="ARBA00022741"/>
    </source>
</evidence>
<dbReference type="Pfam" id="PF08240">
    <property type="entry name" value="ADH_N"/>
    <property type="match status" value="1"/>
</dbReference>
<evidence type="ECO:0000256" key="1">
    <source>
        <dbReference type="ARBA" id="ARBA00008072"/>
    </source>
</evidence>
<dbReference type="InterPro" id="IPR036291">
    <property type="entry name" value="NAD(P)-bd_dom_sf"/>
</dbReference>
<organism evidence="7 8">
    <name type="scientific">Aspergillus japonicus CBS 114.51</name>
    <dbReference type="NCBI Taxonomy" id="1448312"/>
    <lineage>
        <taxon>Eukaryota</taxon>
        <taxon>Fungi</taxon>
        <taxon>Dikarya</taxon>
        <taxon>Ascomycota</taxon>
        <taxon>Pezizomycotina</taxon>
        <taxon>Eurotiomycetes</taxon>
        <taxon>Eurotiomycetidae</taxon>
        <taxon>Eurotiales</taxon>
        <taxon>Aspergillaceae</taxon>
        <taxon>Aspergillus</taxon>
        <taxon>Aspergillus subgen. Circumdati</taxon>
    </lineage>
</organism>
<accession>A0A8T8WMS1</accession>
<dbReference type="SMART" id="SM00829">
    <property type="entry name" value="PKS_ER"/>
    <property type="match status" value="1"/>
</dbReference>
<keyword evidence="8" id="KW-1185">Reference proteome</keyword>
<protein>
    <submittedName>
        <fullName evidence="7">Alcohol dehydrogenase GroES-like domain-containing protein</fullName>
    </submittedName>
</protein>
<evidence type="ECO:0000256" key="3">
    <source>
        <dbReference type="ARBA" id="ARBA00022857"/>
    </source>
</evidence>
<dbReference type="EMBL" id="KZ824860">
    <property type="protein sequence ID" value="RAH76709.1"/>
    <property type="molecule type" value="Genomic_DNA"/>
</dbReference>
<dbReference type="PANTHER" id="PTHR45348">
    <property type="entry name" value="HYPOTHETICAL OXIDOREDUCTASE (EUROFUNG)"/>
    <property type="match status" value="1"/>
</dbReference>
<dbReference type="InterPro" id="IPR011032">
    <property type="entry name" value="GroES-like_sf"/>
</dbReference>
<evidence type="ECO:0000259" key="6">
    <source>
        <dbReference type="SMART" id="SM00829"/>
    </source>
</evidence>
<gene>
    <name evidence="7" type="ORF">BO86DRAFT_246495</name>
</gene>
<evidence type="ECO:0000313" key="7">
    <source>
        <dbReference type="EMBL" id="RAH76709.1"/>
    </source>
</evidence>